<evidence type="ECO:0000313" key="2">
    <source>
        <dbReference type="Proteomes" id="UP000789920"/>
    </source>
</evidence>
<gene>
    <name evidence="1" type="ORF">RPERSI_LOCUS7071</name>
</gene>
<reference evidence="1" key="1">
    <citation type="submission" date="2021-06" db="EMBL/GenBank/DDBJ databases">
        <authorList>
            <person name="Kallberg Y."/>
            <person name="Tangrot J."/>
            <person name="Rosling A."/>
        </authorList>
    </citation>
    <scope>NUCLEOTIDE SEQUENCE</scope>
    <source>
        <strain evidence="1">MA461A</strain>
    </source>
</reference>
<name>A0ACA9N2C1_9GLOM</name>
<organism evidence="1 2">
    <name type="scientific">Racocetra persica</name>
    <dbReference type="NCBI Taxonomy" id="160502"/>
    <lineage>
        <taxon>Eukaryota</taxon>
        <taxon>Fungi</taxon>
        <taxon>Fungi incertae sedis</taxon>
        <taxon>Mucoromycota</taxon>
        <taxon>Glomeromycotina</taxon>
        <taxon>Glomeromycetes</taxon>
        <taxon>Diversisporales</taxon>
        <taxon>Gigasporaceae</taxon>
        <taxon>Racocetra</taxon>
    </lineage>
</organism>
<sequence length="109" mass="12302">GAAACKSCLISRFVNDQFYEDMRATISAKSFVKELQHKEDPNIVIALVGNKIDLVQPYEDEGDKWYESGRQVLTLEVKSYALEADLLFFKASAKKGDNVHNIFTEIAKK</sequence>
<comment type="caution">
    <text evidence="1">The sequence shown here is derived from an EMBL/GenBank/DDBJ whole genome shotgun (WGS) entry which is preliminary data.</text>
</comment>
<feature type="non-terminal residue" evidence="1">
    <location>
        <position position="1"/>
    </location>
</feature>
<protein>
    <submittedName>
        <fullName evidence="1">10226_t:CDS:1</fullName>
    </submittedName>
</protein>
<keyword evidence="2" id="KW-1185">Reference proteome</keyword>
<proteinExistence type="predicted"/>
<evidence type="ECO:0000313" key="1">
    <source>
        <dbReference type="EMBL" id="CAG8630143.1"/>
    </source>
</evidence>
<dbReference type="Proteomes" id="UP000789920">
    <property type="component" value="Unassembled WGS sequence"/>
</dbReference>
<dbReference type="EMBL" id="CAJVQC010011694">
    <property type="protein sequence ID" value="CAG8630143.1"/>
    <property type="molecule type" value="Genomic_DNA"/>
</dbReference>
<accession>A0ACA9N2C1</accession>